<gene>
    <name evidence="12 16" type="primary">dapA</name>
    <name evidence="16" type="ORF">FRACA_30087</name>
</gene>
<comment type="similarity">
    <text evidence="3 12 13">Belongs to the DapA family.</text>
</comment>
<feature type="site" description="Part of a proton relay during catalysis" evidence="12">
    <location>
        <position position="124"/>
    </location>
</feature>
<evidence type="ECO:0000256" key="3">
    <source>
        <dbReference type="ARBA" id="ARBA00007592"/>
    </source>
</evidence>
<feature type="active site" description="Schiff-base intermediate with substrate" evidence="12 14">
    <location>
        <position position="178"/>
    </location>
</feature>
<comment type="subunit">
    <text evidence="12">Homotetramer; dimer of dimers.</text>
</comment>
<evidence type="ECO:0000256" key="9">
    <source>
        <dbReference type="ARBA" id="ARBA00023239"/>
    </source>
</evidence>
<evidence type="ECO:0000313" key="16">
    <source>
        <dbReference type="EMBL" id="SNQ49084.1"/>
    </source>
</evidence>
<comment type="caution">
    <text evidence="12">Was originally thought to be a dihydrodipicolinate synthase (DHDPS), catalyzing the condensation of (S)-aspartate-beta-semialdehyde [(S)-ASA] and pyruvate to dihydrodipicolinate (DHDP). However, it was shown in E.coli that the product of the enzymatic reaction is not dihydrodipicolinate but in fact (4S)-4-hydroxy-2,3,4,5-tetrahydro-(2S)-dipicolinic acid (HTPA), and that the consecutive dehydration reaction leading to DHDP is not spontaneous but catalyzed by DapB.</text>
</comment>
<dbReference type="InterPro" id="IPR020624">
    <property type="entry name" value="Schiff_base-form_aldolases_CS"/>
</dbReference>
<evidence type="ECO:0000256" key="7">
    <source>
        <dbReference type="ARBA" id="ARBA00022915"/>
    </source>
</evidence>
<dbReference type="CDD" id="cd00950">
    <property type="entry name" value="DHDPS"/>
    <property type="match status" value="1"/>
</dbReference>
<dbReference type="OrthoDB" id="9782828at2"/>
<reference evidence="16 17" key="1">
    <citation type="submission" date="2017-06" db="EMBL/GenBank/DDBJ databases">
        <authorList>
            <person name="Kim H.J."/>
            <person name="Triplett B.A."/>
        </authorList>
    </citation>
    <scope>NUCLEOTIDE SEQUENCE [LARGE SCALE GENOMIC DNA]</scope>
    <source>
        <strain evidence="16">FRACA_ARgP5</strain>
    </source>
</reference>
<feature type="active site" description="Proton donor/acceptor" evidence="12 14">
    <location>
        <position position="150"/>
    </location>
</feature>
<evidence type="ECO:0000256" key="2">
    <source>
        <dbReference type="ARBA" id="ARBA00005120"/>
    </source>
</evidence>
<protein>
    <recommendedName>
        <fullName evidence="4 12">4-hydroxy-tetrahydrodipicolinate synthase</fullName>
        <shortName evidence="12">HTPA synthase</shortName>
        <ecNumber evidence="4 12">4.3.3.7</ecNumber>
    </recommendedName>
</protein>
<dbReference type="GO" id="GO:0008840">
    <property type="term" value="F:4-hydroxy-tetrahydrodipicolinate synthase activity"/>
    <property type="evidence" value="ECO:0007669"/>
    <property type="project" value="UniProtKB-UniRule"/>
</dbReference>
<comment type="catalytic activity">
    <reaction evidence="11 12">
        <text>L-aspartate 4-semialdehyde + pyruvate = (2S,4S)-4-hydroxy-2,3,4,5-tetrahydrodipicolinate + H2O + H(+)</text>
        <dbReference type="Rhea" id="RHEA:34171"/>
        <dbReference type="ChEBI" id="CHEBI:15361"/>
        <dbReference type="ChEBI" id="CHEBI:15377"/>
        <dbReference type="ChEBI" id="CHEBI:15378"/>
        <dbReference type="ChEBI" id="CHEBI:67139"/>
        <dbReference type="ChEBI" id="CHEBI:537519"/>
        <dbReference type="EC" id="4.3.3.7"/>
    </reaction>
</comment>
<evidence type="ECO:0000256" key="14">
    <source>
        <dbReference type="PIRSR" id="PIRSR001365-1"/>
    </source>
</evidence>
<dbReference type="InterPro" id="IPR020625">
    <property type="entry name" value="Schiff_base-form_aldolases_AS"/>
</dbReference>
<keyword evidence="17" id="KW-1185">Reference proteome</keyword>
<dbReference type="SMART" id="SM01130">
    <property type="entry name" value="DHDPS"/>
    <property type="match status" value="1"/>
</dbReference>
<dbReference type="PANTHER" id="PTHR12128:SF66">
    <property type="entry name" value="4-HYDROXY-2-OXOGLUTARATE ALDOLASE, MITOCHONDRIAL"/>
    <property type="match status" value="1"/>
</dbReference>
<evidence type="ECO:0000313" key="17">
    <source>
        <dbReference type="Proteomes" id="UP000234331"/>
    </source>
</evidence>
<keyword evidence="6 12" id="KW-0028">Amino-acid biosynthesis</keyword>
<keyword evidence="7 12" id="KW-0220">Diaminopimelate biosynthesis</keyword>
<dbReference type="EMBL" id="FZMO01000223">
    <property type="protein sequence ID" value="SNQ49084.1"/>
    <property type="molecule type" value="Genomic_DNA"/>
</dbReference>
<dbReference type="RefSeq" id="WP_101832634.1">
    <property type="nucleotide sequence ID" value="NZ_FZMO01000223.1"/>
</dbReference>
<dbReference type="PIRSF" id="PIRSF001365">
    <property type="entry name" value="DHDPS"/>
    <property type="match status" value="1"/>
</dbReference>
<dbReference type="UniPathway" id="UPA00034">
    <property type="reaction ID" value="UER00017"/>
</dbReference>
<comment type="pathway">
    <text evidence="2 12">Amino-acid biosynthesis; L-lysine biosynthesis via DAP pathway; (S)-tetrahydrodipicolinate from L-aspartate: step 3/4.</text>
</comment>
<dbReference type="InterPro" id="IPR005263">
    <property type="entry name" value="DapA"/>
</dbReference>
<feature type="binding site" evidence="12 15">
    <location>
        <position position="218"/>
    </location>
    <ligand>
        <name>pyruvate</name>
        <dbReference type="ChEBI" id="CHEBI:15361"/>
    </ligand>
</feature>
<evidence type="ECO:0000256" key="6">
    <source>
        <dbReference type="ARBA" id="ARBA00022605"/>
    </source>
</evidence>
<dbReference type="GO" id="GO:0005829">
    <property type="term" value="C:cytosol"/>
    <property type="evidence" value="ECO:0007669"/>
    <property type="project" value="TreeGrafter"/>
</dbReference>
<feature type="site" description="Part of a proton relay during catalysis" evidence="12">
    <location>
        <position position="61"/>
    </location>
</feature>
<dbReference type="Proteomes" id="UP000234331">
    <property type="component" value="Unassembled WGS sequence"/>
</dbReference>
<dbReference type="NCBIfam" id="TIGR00674">
    <property type="entry name" value="dapA"/>
    <property type="match status" value="1"/>
</dbReference>
<dbReference type="PRINTS" id="PR00146">
    <property type="entry name" value="DHPICSNTHASE"/>
</dbReference>
<dbReference type="SUPFAM" id="SSF51569">
    <property type="entry name" value="Aldolase"/>
    <property type="match status" value="1"/>
</dbReference>
<dbReference type="GO" id="GO:0019877">
    <property type="term" value="P:diaminopimelate biosynthetic process"/>
    <property type="evidence" value="ECO:0007669"/>
    <property type="project" value="UniProtKB-UniRule"/>
</dbReference>
<dbReference type="GO" id="GO:0009089">
    <property type="term" value="P:lysine biosynthetic process via diaminopimelate"/>
    <property type="evidence" value="ECO:0007669"/>
    <property type="project" value="UniProtKB-UniRule"/>
</dbReference>
<proteinExistence type="inferred from homology"/>
<dbReference type="PANTHER" id="PTHR12128">
    <property type="entry name" value="DIHYDRODIPICOLINATE SYNTHASE"/>
    <property type="match status" value="1"/>
</dbReference>
<accession>A0A2I2KTT1</accession>
<evidence type="ECO:0000256" key="8">
    <source>
        <dbReference type="ARBA" id="ARBA00023154"/>
    </source>
</evidence>
<dbReference type="Gene3D" id="3.20.20.70">
    <property type="entry name" value="Aldolase class I"/>
    <property type="match status" value="1"/>
</dbReference>
<evidence type="ECO:0000256" key="4">
    <source>
        <dbReference type="ARBA" id="ARBA00012086"/>
    </source>
</evidence>
<evidence type="ECO:0000256" key="5">
    <source>
        <dbReference type="ARBA" id="ARBA00022490"/>
    </source>
</evidence>
<dbReference type="AlphaFoldDB" id="A0A2I2KTT1"/>
<evidence type="ECO:0000256" key="11">
    <source>
        <dbReference type="ARBA" id="ARBA00047836"/>
    </source>
</evidence>
<keyword evidence="8 12" id="KW-0457">Lysine biosynthesis</keyword>
<comment type="subcellular location">
    <subcellularLocation>
        <location evidence="12">Cytoplasm</location>
    </subcellularLocation>
</comment>
<sequence>MSEVRSSVTGMSVLPPAPFGRMATAMITPFQADGAFDEAGAARLAAHLVEVGNDALVVNGTTGESPTTSDAEKTRLVRVVVEAVAGRARVVAGVGTNDTAHTVELARAAEAAGADGLLVVSPYYSKPPQAGLARHFAAVADATGLPVMIYDIPGRSGVPVATETLVRLAEHPRIVAVKDAKDDLAASSWVLARTDLAYYAGTDVLTLPLLSVGGCGVVSVVSHVATGAMRAMIEAFAAGDARRAIALHRGLLPAFEGIFRTQGAILAKAALKLAGLPAGPVRSPLVDATPAEIAQLRADLAAATLDVVDPPGPPGGPAHRPARVGFAVAAAGEAS</sequence>
<dbReference type="InterPro" id="IPR002220">
    <property type="entry name" value="DapA-like"/>
</dbReference>
<dbReference type="EC" id="4.3.3.7" evidence="4 12"/>
<evidence type="ECO:0000256" key="15">
    <source>
        <dbReference type="PIRSR" id="PIRSR001365-2"/>
    </source>
</evidence>
<evidence type="ECO:0000256" key="12">
    <source>
        <dbReference type="HAMAP-Rule" id="MF_00418"/>
    </source>
</evidence>
<keyword evidence="5 12" id="KW-0963">Cytoplasm</keyword>
<feature type="binding site" evidence="12 15">
    <location>
        <position position="62"/>
    </location>
    <ligand>
        <name>pyruvate</name>
        <dbReference type="ChEBI" id="CHEBI:15361"/>
    </ligand>
</feature>
<dbReference type="PROSITE" id="PS00665">
    <property type="entry name" value="DHDPS_1"/>
    <property type="match status" value="1"/>
</dbReference>
<evidence type="ECO:0000256" key="10">
    <source>
        <dbReference type="ARBA" id="ARBA00023270"/>
    </source>
</evidence>
<organism evidence="16 17">
    <name type="scientific">Frankia canadensis</name>
    <dbReference type="NCBI Taxonomy" id="1836972"/>
    <lineage>
        <taxon>Bacteria</taxon>
        <taxon>Bacillati</taxon>
        <taxon>Actinomycetota</taxon>
        <taxon>Actinomycetes</taxon>
        <taxon>Frankiales</taxon>
        <taxon>Frankiaceae</taxon>
        <taxon>Frankia</taxon>
    </lineage>
</organism>
<keyword evidence="9 12" id="KW-0456">Lyase</keyword>
<dbReference type="InterPro" id="IPR013785">
    <property type="entry name" value="Aldolase_TIM"/>
</dbReference>
<name>A0A2I2KTT1_9ACTN</name>
<evidence type="ECO:0000256" key="13">
    <source>
        <dbReference type="PIRNR" id="PIRNR001365"/>
    </source>
</evidence>
<comment type="function">
    <text evidence="1 12">Catalyzes the condensation of (S)-aspartate-beta-semialdehyde [(S)-ASA] and pyruvate to 4-hydroxy-tetrahydrodipicolinate (HTPA).</text>
</comment>
<dbReference type="PROSITE" id="PS00666">
    <property type="entry name" value="DHDPS_2"/>
    <property type="match status" value="1"/>
</dbReference>
<evidence type="ECO:0000256" key="1">
    <source>
        <dbReference type="ARBA" id="ARBA00003294"/>
    </source>
</evidence>
<dbReference type="Pfam" id="PF00701">
    <property type="entry name" value="DHDPS"/>
    <property type="match status" value="1"/>
</dbReference>
<keyword evidence="10 12" id="KW-0704">Schiff base</keyword>
<dbReference type="HAMAP" id="MF_00418">
    <property type="entry name" value="DapA"/>
    <property type="match status" value="1"/>
</dbReference>